<name>A0A8H1LIB0_9ACTN</name>
<keyword evidence="2" id="KW-0378">Hydrolase</keyword>
<dbReference type="InterPro" id="IPR000073">
    <property type="entry name" value="AB_hydrolase_1"/>
</dbReference>
<dbReference type="EMBL" id="RCIY01000009">
    <property type="protein sequence ID" value="TGG88560.1"/>
    <property type="molecule type" value="Genomic_DNA"/>
</dbReference>
<evidence type="ECO:0000313" key="3">
    <source>
        <dbReference type="Proteomes" id="UP000298111"/>
    </source>
</evidence>
<proteinExistence type="predicted"/>
<dbReference type="InterPro" id="IPR050228">
    <property type="entry name" value="Carboxylesterase_BioH"/>
</dbReference>
<comment type="caution">
    <text evidence="2">The sequence shown here is derived from an EMBL/GenBank/DDBJ whole genome shotgun (WGS) entry which is preliminary data.</text>
</comment>
<dbReference type="Proteomes" id="UP000298111">
    <property type="component" value="Unassembled WGS sequence"/>
</dbReference>
<gene>
    <name evidence="2" type="ORF">D8771_03605</name>
</gene>
<dbReference type="Gene3D" id="3.40.50.1820">
    <property type="entry name" value="alpha/beta hydrolase"/>
    <property type="match status" value="1"/>
</dbReference>
<sequence>MPAARDQPAGAAAPAEHSLDLGGRRLAYLDSGGDHPVLLALHGHFGRGRLFTPLARALAGRYRVVAPDQRGHGRSDSASDFTPEGYADDAVALLDALGIGSAAVLGHSMGGAVAYVLAARAPQRVRALVVSDMTVLNREPETRPVLDCTGWPRRAPSRAALGAAIEAHGIPDAGYFLDSAVAFPDGWGLLFDADDMMASQHAFTGDLSAHWRASRQPALLLRAEHSFLLSETVAQRMVRERPHTELVTFHGCGHWLHEDDPDGFARAVGDFLDRVLGREGADPEPAVP</sequence>
<dbReference type="GeneID" id="75185072"/>
<evidence type="ECO:0000259" key="1">
    <source>
        <dbReference type="Pfam" id="PF12697"/>
    </source>
</evidence>
<dbReference type="GO" id="GO:0016787">
    <property type="term" value="F:hydrolase activity"/>
    <property type="evidence" value="ECO:0007669"/>
    <property type="project" value="UniProtKB-KW"/>
</dbReference>
<accession>A0A8H1LIB0</accession>
<dbReference type="PANTHER" id="PTHR43194">
    <property type="entry name" value="HYDROLASE ALPHA/BETA FOLD FAMILY"/>
    <property type="match status" value="1"/>
</dbReference>
<dbReference type="SUPFAM" id="SSF53474">
    <property type="entry name" value="alpha/beta-Hydrolases"/>
    <property type="match status" value="1"/>
</dbReference>
<dbReference type="PRINTS" id="PR00412">
    <property type="entry name" value="EPOXHYDRLASE"/>
</dbReference>
<protein>
    <submittedName>
        <fullName evidence="2">Alpha/beta hydrolase</fullName>
    </submittedName>
</protein>
<dbReference type="AlphaFoldDB" id="A0A8H1LIB0"/>
<feature type="domain" description="AB hydrolase-1" evidence="1">
    <location>
        <begin position="39"/>
        <end position="267"/>
    </location>
</feature>
<reference evidence="2 3" key="1">
    <citation type="submission" date="2018-10" db="EMBL/GenBank/DDBJ databases">
        <title>Isolation of pseudouridimycin from Streptomyces albus DSM 40763.</title>
        <authorList>
            <person name="Rosenqvist P."/>
            <person name="Metsae-Ketelae M."/>
            <person name="Virta P."/>
        </authorList>
    </citation>
    <scope>NUCLEOTIDE SEQUENCE [LARGE SCALE GENOMIC DNA]</scope>
    <source>
        <strain evidence="2 3">DSM 40763</strain>
    </source>
</reference>
<dbReference type="RefSeq" id="WP_135566658.1">
    <property type="nucleotide sequence ID" value="NZ_BNEJ01000017.1"/>
</dbReference>
<dbReference type="Pfam" id="PF12697">
    <property type="entry name" value="Abhydrolase_6"/>
    <property type="match status" value="1"/>
</dbReference>
<dbReference type="PRINTS" id="PR00111">
    <property type="entry name" value="ABHYDROLASE"/>
</dbReference>
<dbReference type="PANTHER" id="PTHR43194:SF2">
    <property type="entry name" value="PEROXISOMAL MEMBRANE PROTEIN LPX1"/>
    <property type="match status" value="1"/>
</dbReference>
<dbReference type="InterPro" id="IPR029058">
    <property type="entry name" value="AB_hydrolase_fold"/>
</dbReference>
<evidence type="ECO:0000313" key="2">
    <source>
        <dbReference type="EMBL" id="TGG88560.1"/>
    </source>
</evidence>
<dbReference type="InterPro" id="IPR000639">
    <property type="entry name" value="Epox_hydrolase-like"/>
</dbReference>
<organism evidence="2 3">
    <name type="scientific">Streptomyces albus</name>
    <dbReference type="NCBI Taxonomy" id="1888"/>
    <lineage>
        <taxon>Bacteria</taxon>
        <taxon>Bacillati</taxon>
        <taxon>Actinomycetota</taxon>
        <taxon>Actinomycetes</taxon>
        <taxon>Kitasatosporales</taxon>
        <taxon>Streptomycetaceae</taxon>
        <taxon>Streptomyces</taxon>
    </lineage>
</organism>